<name>A0ABS6UTQ9_9PSEU</name>
<organism evidence="2 3">
    <name type="scientific">Pseudonocardia abyssalis</name>
    <dbReference type="NCBI Taxonomy" id="2792008"/>
    <lineage>
        <taxon>Bacteria</taxon>
        <taxon>Bacillati</taxon>
        <taxon>Actinomycetota</taxon>
        <taxon>Actinomycetes</taxon>
        <taxon>Pseudonocardiales</taxon>
        <taxon>Pseudonocardiaceae</taxon>
        <taxon>Pseudonocardia</taxon>
    </lineage>
</organism>
<proteinExistence type="predicted"/>
<accession>A0ABS6UTQ9</accession>
<comment type="caution">
    <text evidence="2">The sequence shown here is derived from an EMBL/GenBank/DDBJ whole genome shotgun (WGS) entry which is preliminary data.</text>
</comment>
<protein>
    <submittedName>
        <fullName evidence="2">Uncharacterized protein</fullName>
    </submittedName>
</protein>
<evidence type="ECO:0000313" key="2">
    <source>
        <dbReference type="EMBL" id="MBW0135572.1"/>
    </source>
</evidence>
<dbReference type="Proteomes" id="UP000694287">
    <property type="component" value="Unassembled WGS sequence"/>
</dbReference>
<keyword evidence="3" id="KW-1185">Reference proteome</keyword>
<feature type="transmembrane region" description="Helical" evidence="1">
    <location>
        <begin position="6"/>
        <end position="27"/>
    </location>
</feature>
<evidence type="ECO:0000256" key="1">
    <source>
        <dbReference type="SAM" id="Phobius"/>
    </source>
</evidence>
<keyword evidence="1" id="KW-0812">Transmembrane</keyword>
<evidence type="ECO:0000313" key="3">
    <source>
        <dbReference type="Proteomes" id="UP000694287"/>
    </source>
</evidence>
<sequence length="78" mass="8193">MAGSDVVAVVLALVAVGGPVAGLRLLARRVRRHGAAGGYSLMGPFDELWHPAAVAARLEVQVQDERQEPLPSPGDRLV</sequence>
<keyword evidence="1" id="KW-1133">Transmembrane helix</keyword>
<gene>
    <name evidence="2" type="ORF">I4I81_15080</name>
</gene>
<dbReference type="EMBL" id="JADQDK010000001">
    <property type="protein sequence ID" value="MBW0135572.1"/>
    <property type="molecule type" value="Genomic_DNA"/>
</dbReference>
<reference evidence="2 3" key="1">
    <citation type="submission" date="2020-11" db="EMBL/GenBank/DDBJ databases">
        <title>Pseudonocardia abyssalis sp. nov. and Pseudonocardia oceani sp. nov., description and phylogenomic analysis of two novel actinomycetes isolated from the deep Southern Ocean.</title>
        <authorList>
            <person name="Parra J."/>
        </authorList>
    </citation>
    <scope>NUCLEOTIDE SEQUENCE [LARGE SCALE GENOMIC DNA]</scope>
    <source>
        <strain evidence="2 3">KRD-168</strain>
    </source>
</reference>
<keyword evidence="1" id="KW-0472">Membrane</keyword>